<feature type="domain" description="Gfo/Idh/MocA-like oxidoreductase N-terminal" evidence="2">
    <location>
        <begin position="10"/>
        <end position="127"/>
    </location>
</feature>
<dbReference type="Pfam" id="PF22725">
    <property type="entry name" value="GFO_IDH_MocA_C3"/>
    <property type="match status" value="1"/>
</dbReference>
<name>A0ABU2C957_9BURK</name>
<dbReference type="SUPFAM" id="SSF55347">
    <property type="entry name" value="Glyceraldehyde-3-phosphate dehydrogenase-like, C-terminal domain"/>
    <property type="match status" value="1"/>
</dbReference>
<dbReference type="RefSeq" id="WP_310373579.1">
    <property type="nucleotide sequence ID" value="NZ_JAVDXT010000002.1"/>
</dbReference>
<feature type="domain" description="GFO/IDH/MocA-like oxidoreductase" evidence="3">
    <location>
        <begin position="136"/>
        <end position="260"/>
    </location>
</feature>
<dbReference type="InterPro" id="IPR050463">
    <property type="entry name" value="Gfo/Idh/MocA_oxidrdct_glycsds"/>
</dbReference>
<dbReference type="Gene3D" id="3.30.360.10">
    <property type="entry name" value="Dihydrodipicolinate Reductase, domain 2"/>
    <property type="match status" value="1"/>
</dbReference>
<dbReference type="Pfam" id="PF01408">
    <property type="entry name" value="GFO_IDH_MocA"/>
    <property type="match status" value="1"/>
</dbReference>
<evidence type="ECO:0000313" key="4">
    <source>
        <dbReference type="EMBL" id="MDR7377872.1"/>
    </source>
</evidence>
<dbReference type="InterPro" id="IPR000683">
    <property type="entry name" value="Gfo/Idh/MocA-like_OxRdtase_N"/>
</dbReference>
<evidence type="ECO:0000256" key="1">
    <source>
        <dbReference type="ARBA" id="ARBA00023002"/>
    </source>
</evidence>
<reference evidence="4 5" key="1">
    <citation type="submission" date="2023-07" db="EMBL/GenBank/DDBJ databases">
        <title>Sorghum-associated microbial communities from plants grown in Nebraska, USA.</title>
        <authorList>
            <person name="Schachtman D."/>
        </authorList>
    </citation>
    <scope>NUCLEOTIDE SEQUENCE [LARGE SCALE GENOMIC DNA]</scope>
    <source>
        <strain evidence="4 5">BE313</strain>
    </source>
</reference>
<evidence type="ECO:0000259" key="2">
    <source>
        <dbReference type="Pfam" id="PF01408"/>
    </source>
</evidence>
<dbReference type="PANTHER" id="PTHR43818:SF11">
    <property type="entry name" value="BCDNA.GH03377"/>
    <property type="match status" value="1"/>
</dbReference>
<sequence length="326" mass="35386">MHQTTTPLAWGIIGCGAVTERKSGPAFNKVADSRLVAVMRRNAALAQSYAERHGVPRWTADADALIHDPEVNAVYIATPPDSHHFYALKVAAAGKICCVEKPMAPSHRECLEMVAAFEAVGLPLFVSYYRRSLPRFAQVKQWLDQGAIGTVRHIHWAFSRKPNTADLTQTAHWRTDPKVAGGGYFDDLASHGLDLMGHLLGDICQAKGIASNQQGLYAAADAVSGVWQFASGAMGSGYWNFGAASALDEVLVHGSLGQIRFSVFGEQPVQLQTPDGTQSLEIAHPENIQLFHIENMQKHVNGLLTHPSTGQTAQRATWVMEQILAG</sequence>
<dbReference type="SUPFAM" id="SSF51735">
    <property type="entry name" value="NAD(P)-binding Rossmann-fold domains"/>
    <property type="match status" value="1"/>
</dbReference>
<keyword evidence="1" id="KW-0560">Oxidoreductase</keyword>
<proteinExistence type="predicted"/>
<protein>
    <submittedName>
        <fullName evidence="4">Dehydrogenase</fullName>
    </submittedName>
</protein>
<dbReference type="EMBL" id="JAVDXT010000002">
    <property type="protein sequence ID" value="MDR7377872.1"/>
    <property type="molecule type" value="Genomic_DNA"/>
</dbReference>
<accession>A0ABU2C957</accession>
<keyword evidence="5" id="KW-1185">Reference proteome</keyword>
<evidence type="ECO:0000313" key="5">
    <source>
        <dbReference type="Proteomes" id="UP001180487"/>
    </source>
</evidence>
<dbReference type="Proteomes" id="UP001180487">
    <property type="component" value="Unassembled WGS sequence"/>
</dbReference>
<dbReference type="PANTHER" id="PTHR43818">
    <property type="entry name" value="BCDNA.GH03377"/>
    <property type="match status" value="1"/>
</dbReference>
<gene>
    <name evidence="4" type="ORF">J2X19_002551</name>
</gene>
<organism evidence="4 5">
    <name type="scientific">Rhodoferax ferrireducens</name>
    <dbReference type="NCBI Taxonomy" id="192843"/>
    <lineage>
        <taxon>Bacteria</taxon>
        <taxon>Pseudomonadati</taxon>
        <taxon>Pseudomonadota</taxon>
        <taxon>Betaproteobacteria</taxon>
        <taxon>Burkholderiales</taxon>
        <taxon>Comamonadaceae</taxon>
        <taxon>Rhodoferax</taxon>
    </lineage>
</organism>
<dbReference type="InterPro" id="IPR055170">
    <property type="entry name" value="GFO_IDH_MocA-like_dom"/>
</dbReference>
<dbReference type="Gene3D" id="3.40.50.720">
    <property type="entry name" value="NAD(P)-binding Rossmann-like Domain"/>
    <property type="match status" value="1"/>
</dbReference>
<comment type="caution">
    <text evidence="4">The sequence shown here is derived from an EMBL/GenBank/DDBJ whole genome shotgun (WGS) entry which is preliminary data.</text>
</comment>
<evidence type="ECO:0000259" key="3">
    <source>
        <dbReference type="Pfam" id="PF22725"/>
    </source>
</evidence>
<dbReference type="InterPro" id="IPR036291">
    <property type="entry name" value="NAD(P)-bd_dom_sf"/>
</dbReference>